<reference evidence="1 2" key="1">
    <citation type="submission" date="2021-06" db="EMBL/GenBank/DDBJ databases">
        <title>Actinoplanes lichenicola sp. nov., and Actinoplanes ovalisporus sp. nov., isolated from lichen in Thailand.</title>
        <authorList>
            <person name="Saeng-In P."/>
            <person name="Kanchanasin P."/>
            <person name="Yuki M."/>
            <person name="Kudo T."/>
            <person name="Ohkuma M."/>
            <person name="Phongsopitanun W."/>
            <person name="Tanasupawat S."/>
        </authorList>
    </citation>
    <scope>NUCLEOTIDE SEQUENCE [LARGE SCALE GENOMIC DNA]</scope>
    <source>
        <strain evidence="1 2">NBRC 110975</strain>
    </source>
</reference>
<accession>A0ABS5YVC9</accession>
<protein>
    <submittedName>
        <fullName evidence="1">Uncharacterized protein</fullName>
    </submittedName>
</protein>
<keyword evidence="2" id="KW-1185">Reference proteome</keyword>
<dbReference type="NCBIfam" id="NF040657">
    <property type="entry name" value="immun_SitI3"/>
    <property type="match status" value="1"/>
</dbReference>
<dbReference type="RefSeq" id="WP_215791683.1">
    <property type="nucleotide sequence ID" value="NZ_JAHKKG010000009.1"/>
</dbReference>
<sequence length="153" mass="16762">MALEYDWSGDTDIDMPALRAFIATATGGSQHPDGTVFLDGMYITARTVSDDDSNPAMKLFGFDERFTSTFRFANTADDATTDHNIALMAHVLITFAQSRKGRGILLHNGEKAVLQYGEHGIVFDSEWEDWTSNGKVAPLLTSFLGCALPQPLL</sequence>
<gene>
    <name evidence="1" type="ORF">KOI35_28285</name>
</gene>
<name>A0ABS5YVC9_9ACTN</name>
<proteinExistence type="predicted"/>
<comment type="caution">
    <text evidence="1">The sequence shown here is derived from an EMBL/GenBank/DDBJ whole genome shotgun (WGS) entry which is preliminary data.</text>
</comment>
<dbReference type="InterPro" id="IPR049799">
    <property type="entry name" value="SitI3-like"/>
</dbReference>
<dbReference type="Proteomes" id="UP001519654">
    <property type="component" value="Unassembled WGS sequence"/>
</dbReference>
<dbReference type="EMBL" id="JAHKKG010000009">
    <property type="protein sequence ID" value="MBU2667417.1"/>
    <property type="molecule type" value="Genomic_DNA"/>
</dbReference>
<evidence type="ECO:0000313" key="1">
    <source>
        <dbReference type="EMBL" id="MBU2667417.1"/>
    </source>
</evidence>
<evidence type="ECO:0000313" key="2">
    <source>
        <dbReference type="Proteomes" id="UP001519654"/>
    </source>
</evidence>
<organism evidence="1 2">
    <name type="scientific">Paractinoplanes bogorensis</name>
    <dbReference type="NCBI Taxonomy" id="1610840"/>
    <lineage>
        <taxon>Bacteria</taxon>
        <taxon>Bacillati</taxon>
        <taxon>Actinomycetota</taxon>
        <taxon>Actinomycetes</taxon>
        <taxon>Micromonosporales</taxon>
        <taxon>Micromonosporaceae</taxon>
        <taxon>Paractinoplanes</taxon>
    </lineage>
</organism>